<evidence type="ECO:0000313" key="2">
    <source>
        <dbReference type="Proteomes" id="UP001345827"/>
    </source>
</evidence>
<protein>
    <submittedName>
        <fullName evidence="1">Uncharacterized protein</fullName>
    </submittedName>
</protein>
<accession>A0AAV9PUG2</accession>
<comment type="caution">
    <text evidence="1">The sequence shown here is derived from an EMBL/GenBank/DDBJ whole genome shotgun (WGS) entry which is preliminary data.</text>
</comment>
<proteinExistence type="predicted"/>
<reference evidence="1 2" key="1">
    <citation type="submission" date="2023-06" db="EMBL/GenBank/DDBJ databases">
        <title>Black Yeasts Isolated from many extreme environments.</title>
        <authorList>
            <person name="Coleine C."/>
            <person name="Stajich J.E."/>
            <person name="Selbmann L."/>
        </authorList>
    </citation>
    <scope>NUCLEOTIDE SEQUENCE [LARGE SCALE GENOMIC DNA]</scope>
    <source>
        <strain evidence="1 2">CCFEE 5887</strain>
    </source>
</reference>
<evidence type="ECO:0000313" key="1">
    <source>
        <dbReference type="EMBL" id="KAK5528929.1"/>
    </source>
</evidence>
<dbReference type="Proteomes" id="UP001345827">
    <property type="component" value="Unassembled WGS sequence"/>
</dbReference>
<gene>
    <name evidence="1" type="ORF">LTR25_010114</name>
</gene>
<sequence>MDARGQRTRVKSGMNLSGIRRITSRGPEAFGPQFDKIVIDYCRKTLERASVATVSEVPSHQHLDQPPLLPSAVLSPPEITPPIGLRTASPPPTGRYLWSSFREYDYSQKSTTPLGSRQDTSTWRYASMLDPNVIGFHPSGLRTTSLTDS</sequence>
<name>A0AAV9PUG2_9PEZI</name>
<dbReference type="AlphaFoldDB" id="A0AAV9PUG2"/>
<organism evidence="1 2">
    <name type="scientific">Vermiconidia calcicola</name>
    <dbReference type="NCBI Taxonomy" id="1690605"/>
    <lineage>
        <taxon>Eukaryota</taxon>
        <taxon>Fungi</taxon>
        <taxon>Dikarya</taxon>
        <taxon>Ascomycota</taxon>
        <taxon>Pezizomycotina</taxon>
        <taxon>Dothideomycetes</taxon>
        <taxon>Dothideomycetidae</taxon>
        <taxon>Mycosphaerellales</taxon>
        <taxon>Extremaceae</taxon>
        <taxon>Vermiconidia</taxon>
    </lineage>
</organism>
<dbReference type="EMBL" id="JAXLQG010000024">
    <property type="protein sequence ID" value="KAK5528929.1"/>
    <property type="molecule type" value="Genomic_DNA"/>
</dbReference>
<keyword evidence="2" id="KW-1185">Reference proteome</keyword>